<dbReference type="Proteomes" id="UP000176992">
    <property type="component" value="Unassembled WGS sequence"/>
</dbReference>
<dbReference type="AlphaFoldDB" id="A0A1F5YED0"/>
<accession>A0A1F5YED0</accession>
<keyword evidence="1" id="KW-0812">Transmembrane</keyword>
<dbReference type="EMBL" id="MFIV01000148">
    <property type="protein sequence ID" value="OGF98221.1"/>
    <property type="molecule type" value="Genomic_DNA"/>
</dbReference>
<feature type="domain" description="VTT" evidence="2">
    <location>
        <begin position="72"/>
        <end position="175"/>
    </location>
</feature>
<dbReference type="GO" id="GO:0005886">
    <property type="term" value="C:plasma membrane"/>
    <property type="evidence" value="ECO:0007669"/>
    <property type="project" value="TreeGrafter"/>
</dbReference>
<evidence type="ECO:0000259" key="2">
    <source>
        <dbReference type="Pfam" id="PF09335"/>
    </source>
</evidence>
<keyword evidence="1" id="KW-1133">Transmembrane helix</keyword>
<proteinExistence type="predicted"/>
<dbReference type="InterPro" id="IPR051311">
    <property type="entry name" value="DedA_domain"/>
</dbReference>
<feature type="transmembrane region" description="Helical" evidence="1">
    <location>
        <begin position="192"/>
        <end position="212"/>
    </location>
</feature>
<dbReference type="PANTHER" id="PTHR42709">
    <property type="entry name" value="ALKALINE PHOSPHATASE LIKE PROTEIN"/>
    <property type="match status" value="1"/>
</dbReference>
<gene>
    <name evidence="3" type="ORF">A2Z86_02830</name>
</gene>
<evidence type="ECO:0000313" key="3">
    <source>
        <dbReference type="EMBL" id="OGF98221.1"/>
    </source>
</evidence>
<dbReference type="InterPro" id="IPR032816">
    <property type="entry name" value="VTT_dom"/>
</dbReference>
<protein>
    <submittedName>
        <fullName evidence="3">Cytochrome B</fullName>
    </submittedName>
</protein>
<dbReference type="PANTHER" id="PTHR42709:SF11">
    <property type="entry name" value="DEDA FAMILY PROTEIN"/>
    <property type="match status" value="1"/>
</dbReference>
<reference evidence="3 4" key="1">
    <citation type="journal article" date="2016" name="Nat. Commun.">
        <title>Thousands of microbial genomes shed light on interconnected biogeochemical processes in an aquifer system.</title>
        <authorList>
            <person name="Anantharaman K."/>
            <person name="Brown C.T."/>
            <person name="Hug L.A."/>
            <person name="Sharon I."/>
            <person name="Castelle C.J."/>
            <person name="Probst A.J."/>
            <person name="Thomas B.C."/>
            <person name="Singh A."/>
            <person name="Wilkins M.J."/>
            <person name="Karaoz U."/>
            <person name="Brodie E.L."/>
            <person name="Williams K.H."/>
            <person name="Hubbard S.S."/>
            <person name="Banfield J.F."/>
        </authorList>
    </citation>
    <scope>NUCLEOTIDE SEQUENCE [LARGE SCALE GENOMIC DNA]</scope>
</reference>
<evidence type="ECO:0000256" key="1">
    <source>
        <dbReference type="SAM" id="Phobius"/>
    </source>
</evidence>
<sequence length="213" mass="23843">MTEPSVEIQEAAARRKGLLRRLYDWVLHWAETPYGGAALFVNAFAESSFFPIPPDALLIAMCIGQSKRSYRFAFWCSVASVLGGAAGYWIGFTAWGVAGPLFFKYVPSFTPQAFAHVGELYENYNFWVVFTAGFTPIPYKLITIGAGVFEINFGIFMVASVLSRSARFFLVAALIRKFGPVIKSFIDRYFNLLSVIFMVLLAGGFLVFKYVLR</sequence>
<organism evidence="3 4">
    <name type="scientific">Candidatus Glassbacteria bacterium GWA2_58_10</name>
    <dbReference type="NCBI Taxonomy" id="1817865"/>
    <lineage>
        <taxon>Bacteria</taxon>
        <taxon>Candidatus Glassiibacteriota</taxon>
    </lineage>
</organism>
<feature type="transmembrane region" description="Helical" evidence="1">
    <location>
        <begin position="72"/>
        <end position="98"/>
    </location>
</feature>
<evidence type="ECO:0000313" key="4">
    <source>
        <dbReference type="Proteomes" id="UP000176992"/>
    </source>
</evidence>
<dbReference type="Pfam" id="PF09335">
    <property type="entry name" value="VTT_dom"/>
    <property type="match status" value="1"/>
</dbReference>
<name>A0A1F5YED0_9BACT</name>
<keyword evidence="1" id="KW-0472">Membrane</keyword>
<comment type="caution">
    <text evidence="3">The sequence shown here is derived from an EMBL/GenBank/DDBJ whole genome shotgun (WGS) entry which is preliminary data.</text>
</comment>